<proteinExistence type="predicted"/>
<gene>
    <name evidence="2" type="ORF">SAMN05444515_11611</name>
</gene>
<evidence type="ECO:0000313" key="2">
    <source>
        <dbReference type="EMBL" id="SEL42409.1"/>
    </source>
</evidence>
<dbReference type="InterPro" id="IPR012830">
    <property type="entry name" value="Citrate_utilization_prot_B"/>
</dbReference>
<dbReference type="OrthoDB" id="9765258at2"/>
<reference evidence="3" key="1">
    <citation type="submission" date="2016-10" db="EMBL/GenBank/DDBJ databases">
        <authorList>
            <person name="Varghese N."/>
            <person name="Submissions S."/>
        </authorList>
    </citation>
    <scope>NUCLEOTIDE SEQUENCE [LARGE SCALE GENOMIC DNA]</scope>
    <source>
        <strain evidence="3">DSM 241</strain>
    </source>
</reference>
<keyword evidence="3" id="KW-1185">Reference proteome</keyword>
<keyword evidence="1" id="KW-0472">Membrane</keyword>
<feature type="transmembrane region" description="Helical" evidence="1">
    <location>
        <begin position="152"/>
        <end position="176"/>
    </location>
</feature>
<feature type="transmembrane region" description="Helical" evidence="1">
    <location>
        <begin position="332"/>
        <end position="352"/>
    </location>
</feature>
<evidence type="ECO:0000256" key="1">
    <source>
        <dbReference type="SAM" id="Phobius"/>
    </source>
</evidence>
<feature type="transmembrane region" description="Helical" evidence="1">
    <location>
        <begin position="106"/>
        <end position="132"/>
    </location>
</feature>
<name>A0A1H7Q3L6_9GAMM</name>
<evidence type="ECO:0000313" key="3">
    <source>
        <dbReference type="Proteomes" id="UP000199256"/>
    </source>
</evidence>
<dbReference type="NCBIfam" id="TIGR02484">
    <property type="entry name" value="CitB"/>
    <property type="match status" value="1"/>
</dbReference>
<dbReference type="EMBL" id="FOAA01000016">
    <property type="protein sequence ID" value="SEL42409.1"/>
    <property type="molecule type" value="Genomic_DNA"/>
</dbReference>
<dbReference type="SUPFAM" id="SSF54862">
    <property type="entry name" value="4Fe-4S ferredoxins"/>
    <property type="match status" value="1"/>
</dbReference>
<keyword evidence="1" id="KW-1133">Transmembrane helix</keyword>
<dbReference type="Proteomes" id="UP000199256">
    <property type="component" value="Unassembled WGS sequence"/>
</dbReference>
<protein>
    <submittedName>
        <fullName evidence="2">Citrate/tricarballylate utilization protein</fullName>
    </submittedName>
</protein>
<sequence>MESLTHSDKHPEPETDAEPRRVMQLCNVCGFCTGLCDVFPASERRPDLTRADLDYLANLCHNCRACWYACQYAPPHAFAINVPATLARRRTQSYQRYAWPRPLAALLARSGLATTLVSLGATLLIPLLTLMLVPFDTLFATHQAEGAFYRVIPWGVMSAVATLTLGFSMLAVMVSVMRYWRDISTQGPPTIPVWHALPAAARDLFTLRNLGGGGGGCNDHDQRSSQARRRFHHALFYGFMLCLAATTVAAGYHHFLEWQAPYPFFSLPNLLGTVGGLGMIVGAAGLVWVKRGADPEPTASETLPADYALLALLFATAATGLILMALRETPAMGLLLALHLGTVLGFFVMIPYSKFVHGAYRAAALLQAARERPLHRSIVQ</sequence>
<dbReference type="InterPro" id="IPR036197">
    <property type="entry name" value="NarG-like_sf"/>
</dbReference>
<feature type="transmembrane region" description="Helical" evidence="1">
    <location>
        <begin position="307"/>
        <end position="326"/>
    </location>
</feature>
<feature type="transmembrane region" description="Helical" evidence="1">
    <location>
        <begin position="267"/>
        <end position="287"/>
    </location>
</feature>
<dbReference type="RefSeq" id="WP_090254915.1">
    <property type="nucleotide sequence ID" value="NZ_FOAA01000016.1"/>
</dbReference>
<organism evidence="2 3">
    <name type="scientific">Ectothiorhodospira marina</name>
    <dbReference type="NCBI Taxonomy" id="1396821"/>
    <lineage>
        <taxon>Bacteria</taxon>
        <taxon>Pseudomonadati</taxon>
        <taxon>Pseudomonadota</taxon>
        <taxon>Gammaproteobacteria</taxon>
        <taxon>Chromatiales</taxon>
        <taxon>Ectothiorhodospiraceae</taxon>
        <taxon>Ectothiorhodospira</taxon>
    </lineage>
</organism>
<dbReference type="SUPFAM" id="SSF103501">
    <property type="entry name" value="Respiratory nitrate reductase 1 gamma chain"/>
    <property type="match status" value="1"/>
</dbReference>
<dbReference type="AlphaFoldDB" id="A0A1H7Q3L6"/>
<accession>A0A1H7Q3L6</accession>
<dbReference type="Gene3D" id="1.20.950.20">
    <property type="entry name" value="Transmembrane di-heme cytochromes, Chain C"/>
    <property type="match status" value="1"/>
</dbReference>
<keyword evidence="1" id="KW-0812">Transmembrane</keyword>
<dbReference type="STRING" id="1396821.SAMN05444515_11611"/>
<feature type="transmembrane region" description="Helical" evidence="1">
    <location>
        <begin position="234"/>
        <end position="255"/>
    </location>
</feature>